<organism evidence="1 2">
    <name type="scientific">Hibiscus sabdariffa</name>
    <name type="common">roselle</name>
    <dbReference type="NCBI Taxonomy" id="183260"/>
    <lineage>
        <taxon>Eukaryota</taxon>
        <taxon>Viridiplantae</taxon>
        <taxon>Streptophyta</taxon>
        <taxon>Embryophyta</taxon>
        <taxon>Tracheophyta</taxon>
        <taxon>Spermatophyta</taxon>
        <taxon>Magnoliopsida</taxon>
        <taxon>eudicotyledons</taxon>
        <taxon>Gunneridae</taxon>
        <taxon>Pentapetalae</taxon>
        <taxon>rosids</taxon>
        <taxon>malvids</taxon>
        <taxon>Malvales</taxon>
        <taxon>Malvaceae</taxon>
        <taxon>Malvoideae</taxon>
        <taxon>Hibiscus</taxon>
    </lineage>
</organism>
<comment type="caution">
    <text evidence="1">The sequence shown here is derived from an EMBL/GenBank/DDBJ whole genome shotgun (WGS) entry which is preliminary data.</text>
</comment>
<proteinExistence type="predicted"/>
<evidence type="ECO:0000313" key="2">
    <source>
        <dbReference type="Proteomes" id="UP001472677"/>
    </source>
</evidence>
<gene>
    <name evidence="1" type="ORF">V6N12_053835</name>
</gene>
<reference evidence="1 2" key="1">
    <citation type="journal article" date="2024" name="G3 (Bethesda)">
        <title>Genome assembly of Hibiscus sabdariffa L. provides insights into metabolisms of medicinal natural products.</title>
        <authorList>
            <person name="Kim T."/>
        </authorList>
    </citation>
    <scope>NUCLEOTIDE SEQUENCE [LARGE SCALE GENOMIC DNA]</scope>
    <source>
        <strain evidence="1">TK-2024</strain>
        <tissue evidence="1">Old leaves</tissue>
    </source>
</reference>
<keyword evidence="2" id="KW-1185">Reference proteome</keyword>
<sequence>MQNAMNKVPRPGSQLRQKIDGSRHHSARICLDHICCIPQVSTCHITFEQRLRNHTLDVEPQSKARSCNFAPPCLLTQLCIKVSVEFLVPLLTIFCVHQSSLVTDLFIFEVTLLTKEYHHFHLFLISSLGS</sequence>
<protein>
    <submittedName>
        <fullName evidence="1">Uncharacterized protein</fullName>
    </submittedName>
</protein>
<evidence type="ECO:0000313" key="1">
    <source>
        <dbReference type="EMBL" id="KAK8532392.1"/>
    </source>
</evidence>
<dbReference type="EMBL" id="JBBPBM010000034">
    <property type="protein sequence ID" value="KAK8532392.1"/>
    <property type="molecule type" value="Genomic_DNA"/>
</dbReference>
<dbReference type="Proteomes" id="UP001472677">
    <property type="component" value="Unassembled WGS sequence"/>
</dbReference>
<name>A0ABR2D8R5_9ROSI</name>
<accession>A0ABR2D8R5</accession>